<dbReference type="STRING" id="1348612.A0A397G0D6"/>
<dbReference type="AlphaFoldDB" id="A0A397G0D6"/>
<dbReference type="Proteomes" id="UP000266861">
    <property type="component" value="Unassembled WGS sequence"/>
</dbReference>
<organism evidence="1 2">
    <name type="scientific">Diversispora epigaea</name>
    <dbReference type="NCBI Taxonomy" id="1348612"/>
    <lineage>
        <taxon>Eukaryota</taxon>
        <taxon>Fungi</taxon>
        <taxon>Fungi incertae sedis</taxon>
        <taxon>Mucoromycota</taxon>
        <taxon>Glomeromycotina</taxon>
        <taxon>Glomeromycetes</taxon>
        <taxon>Diversisporales</taxon>
        <taxon>Diversisporaceae</taxon>
        <taxon>Diversispora</taxon>
    </lineage>
</organism>
<reference evidence="1 2" key="1">
    <citation type="submission" date="2018-08" db="EMBL/GenBank/DDBJ databases">
        <title>Genome and evolution of the arbuscular mycorrhizal fungus Diversispora epigaea (formerly Glomus versiforme) and its bacterial endosymbionts.</title>
        <authorList>
            <person name="Sun X."/>
            <person name="Fei Z."/>
            <person name="Harrison M."/>
        </authorList>
    </citation>
    <scope>NUCLEOTIDE SEQUENCE [LARGE SCALE GENOMIC DNA]</scope>
    <source>
        <strain evidence="1 2">IT104</strain>
    </source>
</reference>
<name>A0A397G0D6_9GLOM</name>
<dbReference type="OrthoDB" id="2429753at2759"/>
<evidence type="ECO:0000313" key="1">
    <source>
        <dbReference type="EMBL" id="RHZ43519.1"/>
    </source>
</evidence>
<protein>
    <submittedName>
        <fullName evidence="1">Uncharacterized protein</fullName>
    </submittedName>
</protein>
<dbReference type="EMBL" id="PQFF01000657">
    <property type="protein sequence ID" value="RHZ43519.1"/>
    <property type="molecule type" value="Genomic_DNA"/>
</dbReference>
<dbReference type="Gene3D" id="2.60.120.200">
    <property type="match status" value="1"/>
</dbReference>
<proteinExistence type="predicted"/>
<dbReference type="SUPFAM" id="SSF49899">
    <property type="entry name" value="Concanavalin A-like lectins/glucanases"/>
    <property type="match status" value="1"/>
</dbReference>
<comment type="caution">
    <text evidence="1">The sequence shown here is derived from an EMBL/GenBank/DDBJ whole genome shotgun (WGS) entry which is preliminary data.</text>
</comment>
<sequence>MTIFHKGASGPIRTPALWLSPNDSKPYPVFSTNIVESYGIEGFGNGFVLNKWYHICYALSKTHKRMDFYVEQVQKEYIVFNDDPLRIGHAFDSEFKGKMSDFRYHNWRLSTDEIVKDFVATYETYQ</sequence>
<evidence type="ECO:0000313" key="2">
    <source>
        <dbReference type="Proteomes" id="UP000266861"/>
    </source>
</evidence>
<dbReference type="InterPro" id="IPR013320">
    <property type="entry name" value="ConA-like_dom_sf"/>
</dbReference>
<gene>
    <name evidence="1" type="ORF">Glove_1033g15</name>
</gene>
<accession>A0A397G0D6</accession>
<keyword evidence="2" id="KW-1185">Reference proteome</keyword>